<gene>
    <name evidence="1" type="ORF">LEP1GSC105_1793</name>
</gene>
<reference evidence="1 2" key="1">
    <citation type="submission" date="2012-10" db="EMBL/GenBank/DDBJ databases">
        <authorList>
            <person name="Harkins D.M."/>
            <person name="Durkin A.S."/>
            <person name="Brinkac L.M."/>
            <person name="Haft D.H."/>
            <person name="Selengut J.D."/>
            <person name="Sanka R."/>
            <person name="DePew J."/>
            <person name="Purushe J."/>
            <person name="Chanthongthip A."/>
            <person name="Lattana O."/>
            <person name="Phetsouvanh R."/>
            <person name="Newton P.N."/>
            <person name="Vinetz J.M."/>
            <person name="Sutton G.G."/>
            <person name="Nierman W.C."/>
            <person name="Fouts D.E."/>
        </authorList>
    </citation>
    <scope>NUCLEOTIDE SEQUENCE [LARGE SCALE GENOMIC DNA]</scope>
    <source>
        <strain evidence="1 2">UI 12758</strain>
    </source>
</reference>
<proteinExistence type="predicted"/>
<protein>
    <submittedName>
        <fullName evidence="1">Uncharacterized protein</fullName>
    </submittedName>
</protein>
<accession>A0A0E2CZJ8</accession>
<name>A0A0E2CZJ8_LEPIR</name>
<sequence length="41" mass="4823">MQKSKFESNILQIGFFESFSFEEKAGLKIKNTYGNFKIDRT</sequence>
<evidence type="ECO:0000313" key="2">
    <source>
        <dbReference type="Proteomes" id="UP000001340"/>
    </source>
</evidence>
<dbReference type="AlphaFoldDB" id="A0A0E2CZJ8"/>
<organism evidence="1 2">
    <name type="scientific">Leptospira interrogans str. UI 12758</name>
    <dbReference type="NCBI Taxonomy" id="1049938"/>
    <lineage>
        <taxon>Bacteria</taxon>
        <taxon>Pseudomonadati</taxon>
        <taxon>Spirochaetota</taxon>
        <taxon>Spirochaetia</taxon>
        <taxon>Leptospirales</taxon>
        <taxon>Leptospiraceae</taxon>
        <taxon>Leptospira</taxon>
    </lineage>
</organism>
<dbReference type="EMBL" id="AHNR02000068">
    <property type="protein sequence ID" value="EKR53001.1"/>
    <property type="molecule type" value="Genomic_DNA"/>
</dbReference>
<dbReference type="Proteomes" id="UP000001340">
    <property type="component" value="Unassembled WGS sequence"/>
</dbReference>
<evidence type="ECO:0000313" key="1">
    <source>
        <dbReference type="EMBL" id="EKR53001.1"/>
    </source>
</evidence>
<comment type="caution">
    <text evidence="1">The sequence shown here is derived from an EMBL/GenBank/DDBJ whole genome shotgun (WGS) entry which is preliminary data.</text>
</comment>